<feature type="compositionally biased region" description="Polar residues" evidence="1">
    <location>
        <begin position="1"/>
        <end position="21"/>
    </location>
</feature>
<feature type="compositionally biased region" description="Basic and acidic residues" evidence="1">
    <location>
        <begin position="1129"/>
        <end position="1139"/>
    </location>
</feature>
<sequence length="1577" mass="165951">MSLDGNSTSGEVAQGSISASPFAQAIPPSHRTQRSRRVCVGSTDENWHSTMSPLSNRSSNNNSIVGGPYSPHMLQRDFSPMLGSPIAAIASVGLSSLLIPPSRAPSERSAAALRAQQQQQQREVEEEAFLNALSSGKGAQTSSEVIEVDLKPKWELRSAASTVKRLASLRNIAQADRSRASQSCSSLFAMGAGGGCCSNPLAASSPPASFLRPESGFGGTVAEFATTSPGCGAVTAATATVAATAAPAKRASDTPKRVASPTSSSPTTAGLFPTTEWIRTALGRGGGNGAPVDGDGLVPTVGGRCPGLALKQGMNDHATLPESAAAVALTSPNGTAPPPPHDAAVRLHEQRMNAVMRSQDAMREFNVILRRLEEHGAQVLRGQRRGRLDRHTSQGGSPVCRQSRQRPDNARGSESGVRFGGDAEALEGSFEHTDVEQDDGAVEPDAMFTVNQELAAGDLLGRGSRLSAAAAAEVQGAESMSRVALLKLRDRTAREWVLLQRQRLEQRRGGPTALQRHIHASRARLQATRTRGGARGNRARPPQQRLLSHAHNQNSASVPAQTASDSRVAKGESEFQPSLHTGLSLHSLTGSALAISWGGRNTPSPDNGAGMTDAKESEGRADPEGQLGAGGAYSVTPAEAGVTQDGHPPDPEDDSSSAPLDGLCDSADAPVRTPQGLLPELAMQADSESKELPTTEKGDARTSSLLSPSCMSPQSEDAYATTVCAVDLLSPDAAPTTTAVATTPDTAAANSQLEDDRLRRELQRLLRQANECMLYGLDQCLNSRASAPPSARPHQGPTRVPPAAAASSSPPKSFALEASNAAWSRSSSAAPRSLPSQRSVWTPQGADHRDASLPTPLHQTLGTYSFIAPPSASIGKRGHSANRLRIAAAAAAAAATTTTSSAMVTARTEAAETLCLSQTSVTETNGVDNSMTLTPSNVPSFPPLHPTPSATSTLPPACQNTNYRTHTPDTKLTLSKQSASSLPSVNTSRRAARTSVNKKPNAPPPRRRTSFIRRRKHQRTPLPVEHGVGEHAAVLLHYEILLTRRSEMEAERGHAQEIDRACETLQQLLPLREQLLDQDIQCGNNISKSARAAGQLPTLKGSAQPIGSAPSTPQGDASDGAPRHGGRQGKTDAAADRSSHHLVVLQRHRQLLYDEAVRMASSSRYASRNAYLDVLSELARRHVSSVSWPMVEGMLEDAREQLWQEAEGVAPSTGGATGCSGRVRASPERSLTSLSPRDKLHHLIVAHLGVLELSQWQVQEVLQHLAALYRVPLHVLHESIAEQQRRFAHAYNYEERFRAVDRTLAGGGGGADCMLRWTLHLCRRPPLAPLRDGVTSNSNAAASKAPSAANSGRIAAAAQAMGMPRVDPHGEALYFIRLRVGQQSVSSSAVPLSSAAAGLAGGDSSAYASVGRSGAEAGGASTQDVEDESTGATQLANAKGSGGRPTASSPASSAKQLSFLGQALTIYLSPSDATSRKRRVGMGAGARAYRHPSSQSPNNNFCNSGDGGLEDEGGVMTVELMQTGVEAPLARGEVDLTAIDLTGHGESARARPQNVQIPLRRKGYRTAMLHTALEVTY</sequence>
<protein>
    <submittedName>
        <fullName evidence="2">Uncharacterized protein</fullName>
    </submittedName>
</protein>
<dbReference type="OrthoDB" id="267541at2759"/>
<gene>
    <name evidence="2" type="ORF">ABL78_5329</name>
</gene>
<feature type="compositionally biased region" description="Low complexity" evidence="1">
    <location>
        <begin position="736"/>
        <end position="749"/>
    </location>
</feature>
<proteinExistence type="predicted"/>
<feature type="compositionally biased region" description="Low complexity" evidence="1">
    <location>
        <begin position="801"/>
        <end position="812"/>
    </location>
</feature>
<organism evidence="2 3">
    <name type="scientific">Leptomonas seymouri</name>
    <dbReference type="NCBI Taxonomy" id="5684"/>
    <lineage>
        <taxon>Eukaryota</taxon>
        <taxon>Discoba</taxon>
        <taxon>Euglenozoa</taxon>
        <taxon>Kinetoplastea</taxon>
        <taxon>Metakinetoplastina</taxon>
        <taxon>Trypanosomatida</taxon>
        <taxon>Trypanosomatidae</taxon>
        <taxon>Leishmaniinae</taxon>
        <taxon>Leptomonas</taxon>
    </lineage>
</organism>
<evidence type="ECO:0000313" key="2">
    <source>
        <dbReference type="EMBL" id="KPI85619.1"/>
    </source>
</evidence>
<feature type="region of interest" description="Disordered" evidence="1">
    <location>
        <begin position="785"/>
        <end position="812"/>
    </location>
</feature>
<dbReference type="Proteomes" id="UP000038009">
    <property type="component" value="Unassembled WGS sequence"/>
</dbReference>
<feature type="compositionally biased region" description="Basic residues" evidence="1">
    <location>
        <begin position="1005"/>
        <end position="1018"/>
    </location>
</feature>
<reference evidence="2 3" key="1">
    <citation type="journal article" date="2015" name="PLoS Pathog.">
        <title>Leptomonas seymouri: Adaptations to the Dixenous Life Cycle Analyzed by Genome Sequencing, Transcriptome Profiling and Co-infection with Leishmania donovani.</title>
        <authorList>
            <person name="Kraeva N."/>
            <person name="Butenko A."/>
            <person name="Hlavacova J."/>
            <person name="Kostygov A."/>
            <person name="Myskova J."/>
            <person name="Grybchuk D."/>
            <person name="Lestinova T."/>
            <person name="Votypka J."/>
            <person name="Volf P."/>
            <person name="Opperdoes F."/>
            <person name="Flegontov P."/>
            <person name="Lukes J."/>
            <person name="Yurchenko V."/>
        </authorList>
    </citation>
    <scope>NUCLEOTIDE SEQUENCE [LARGE SCALE GENOMIC DNA]</scope>
    <source>
        <strain evidence="2 3">ATCC 30220</strain>
    </source>
</reference>
<feature type="region of interest" description="Disordered" evidence="1">
    <location>
        <begin position="736"/>
        <end position="755"/>
    </location>
</feature>
<feature type="compositionally biased region" description="Polar residues" evidence="1">
    <location>
        <begin position="550"/>
        <end position="565"/>
    </location>
</feature>
<feature type="compositionally biased region" description="Low complexity" evidence="1">
    <location>
        <begin position="826"/>
        <end position="839"/>
    </location>
</feature>
<evidence type="ECO:0000313" key="3">
    <source>
        <dbReference type="Proteomes" id="UP000038009"/>
    </source>
</evidence>
<feature type="compositionally biased region" description="Basic and acidic residues" evidence="1">
    <location>
        <begin position="687"/>
        <end position="700"/>
    </location>
</feature>
<feature type="compositionally biased region" description="Low complexity" evidence="1">
    <location>
        <begin position="948"/>
        <end position="957"/>
    </location>
</feature>
<feature type="region of interest" description="Disordered" evidence="1">
    <location>
        <begin position="1099"/>
        <end position="1140"/>
    </location>
</feature>
<feature type="region of interest" description="Disordered" evidence="1">
    <location>
        <begin position="1209"/>
        <end position="1231"/>
    </location>
</feature>
<feature type="region of interest" description="Disordered" evidence="1">
    <location>
        <begin position="1"/>
        <end position="67"/>
    </location>
</feature>
<feature type="compositionally biased region" description="Basic and acidic residues" evidence="1">
    <location>
        <begin position="613"/>
        <end position="623"/>
    </location>
</feature>
<accession>A0A0N0P4R7</accession>
<feature type="compositionally biased region" description="Polar residues" evidence="1">
    <location>
        <begin position="393"/>
        <end position="402"/>
    </location>
</feature>
<feature type="region of interest" description="Disordered" evidence="1">
    <location>
        <begin position="948"/>
        <end position="1018"/>
    </location>
</feature>
<feature type="region of interest" description="Disordered" evidence="1">
    <location>
        <begin position="245"/>
        <end position="273"/>
    </location>
</feature>
<evidence type="ECO:0000256" key="1">
    <source>
        <dbReference type="SAM" id="MobiDB-lite"/>
    </source>
</evidence>
<feature type="compositionally biased region" description="Polar residues" evidence="1">
    <location>
        <begin position="701"/>
        <end position="713"/>
    </location>
</feature>
<dbReference type="OMA" id="QLAHKHV"/>
<dbReference type="EMBL" id="LJSK01000176">
    <property type="protein sequence ID" value="KPI85619.1"/>
    <property type="molecule type" value="Genomic_DNA"/>
</dbReference>
<comment type="caution">
    <text evidence="2">The sequence shown here is derived from an EMBL/GenBank/DDBJ whole genome shotgun (WGS) entry which is preliminary data.</text>
</comment>
<dbReference type="VEuPathDB" id="TriTrypDB:Lsey_0176_0090"/>
<feature type="region of interest" description="Disordered" evidence="1">
    <location>
        <begin position="826"/>
        <end position="857"/>
    </location>
</feature>
<feature type="region of interest" description="Disordered" evidence="1">
    <location>
        <begin position="507"/>
        <end position="575"/>
    </location>
</feature>
<keyword evidence="3" id="KW-1185">Reference proteome</keyword>
<feature type="region of interest" description="Disordered" evidence="1">
    <location>
        <begin position="380"/>
        <end position="420"/>
    </location>
</feature>
<feature type="region of interest" description="Disordered" evidence="1">
    <location>
        <begin position="1410"/>
        <end position="1454"/>
    </location>
</feature>
<feature type="region of interest" description="Disordered" evidence="1">
    <location>
        <begin position="596"/>
        <end position="713"/>
    </location>
</feature>
<feature type="compositionally biased region" description="Polar residues" evidence="1">
    <location>
        <begin position="958"/>
        <end position="998"/>
    </location>
</feature>
<name>A0A0N0P4R7_LEPSE</name>